<accession>A0A225DMB0</accession>
<reference evidence="2" key="1">
    <citation type="submission" date="2017-06" db="EMBL/GenBank/DDBJ databases">
        <title>Genome analysis of Fimbriiglobus ruber SP5, the first member of the order Planctomycetales with confirmed chitinolytic capability.</title>
        <authorList>
            <person name="Ravin N.V."/>
            <person name="Rakitin A.L."/>
            <person name="Ivanova A.A."/>
            <person name="Beletsky A.V."/>
            <person name="Kulichevskaya I.S."/>
            <person name="Mardanov A.V."/>
            <person name="Dedysh S.N."/>
        </authorList>
    </citation>
    <scope>NUCLEOTIDE SEQUENCE [LARGE SCALE GENOMIC DNA]</scope>
    <source>
        <strain evidence="2">SP5</strain>
    </source>
</reference>
<protein>
    <submittedName>
        <fullName evidence="1">Uncharacterized protein</fullName>
    </submittedName>
</protein>
<organism evidence="1 2">
    <name type="scientific">Fimbriiglobus ruber</name>
    <dbReference type="NCBI Taxonomy" id="1908690"/>
    <lineage>
        <taxon>Bacteria</taxon>
        <taxon>Pseudomonadati</taxon>
        <taxon>Planctomycetota</taxon>
        <taxon>Planctomycetia</taxon>
        <taxon>Gemmatales</taxon>
        <taxon>Gemmataceae</taxon>
        <taxon>Fimbriiglobus</taxon>
    </lineage>
</organism>
<name>A0A225DMB0_9BACT</name>
<dbReference type="AlphaFoldDB" id="A0A225DMB0"/>
<keyword evidence="2" id="KW-1185">Reference proteome</keyword>
<evidence type="ECO:0000313" key="2">
    <source>
        <dbReference type="Proteomes" id="UP000214646"/>
    </source>
</evidence>
<comment type="caution">
    <text evidence="1">The sequence shown here is derived from an EMBL/GenBank/DDBJ whole genome shotgun (WGS) entry which is preliminary data.</text>
</comment>
<dbReference type="EMBL" id="NIDE01000005">
    <property type="protein sequence ID" value="OWK42143.1"/>
    <property type="molecule type" value="Genomic_DNA"/>
</dbReference>
<proteinExistence type="predicted"/>
<sequence>MTVFALGRHKTRDYPEMLPQFVAVIIKAVGRVKRQVVVCIDVTL</sequence>
<evidence type="ECO:0000313" key="1">
    <source>
        <dbReference type="EMBL" id="OWK42143.1"/>
    </source>
</evidence>
<dbReference type="Proteomes" id="UP000214646">
    <property type="component" value="Unassembled WGS sequence"/>
</dbReference>
<gene>
    <name evidence="1" type="ORF">FRUB_04221</name>
</gene>